<gene>
    <name evidence="2" type="ORF">Tc00.1047053511431.20</name>
</gene>
<dbReference type="RefSeq" id="XP_813411.1">
    <property type="nucleotide sequence ID" value="XM_808318.1"/>
</dbReference>
<proteinExistence type="predicted"/>
<feature type="region of interest" description="Disordered" evidence="1">
    <location>
        <begin position="313"/>
        <end position="349"/>
    </location>
</feature>
<dbReference type="InParanoid" id="Q4DGB3"/>
<dbReference type="GeneID" id="3544767"/>
<comment type="caution">
    <text evidence="2">The sequence shown here is derived from an EMBL/GenBank/DDBJ whole genome shotgun (WGS) entry which is preliminary data.</text>
</comment>
<organism evidence="2 3">
    <name type="scientific">Trypanosoma cruzi (strain CL Brener)</name>
    <dbReference type="NCBI Taxonomy" id="353153"/>
    <lineage>
        <taxon>Eukaryota</taxon>
        <taxon>Discoba</taxon>
        <taxon>Euglenozoa</taxon>
        <taxon>Kinetoplastea</taxon>
        <taxon>Metakinetoplastina</taxon>
        <taxon>Trypanosomatida</taxon>
        <taxon>Trypanosomatidae</taxon>
        <taxon>Trypanosoma</taxon>
        <taxon>Schizotrypanum</taxon>
    </lineage>
</organism>
<feature type="compositionally biased region" description="Polar residues" evidence="1">
    <location>
        <begin position="40"/>
        <end position="49"/>
    </location>
</feature>
<accession>Q4DGB3</accession>
<sequence length="1101" mass="120456">MASHADKSSVRLFRSDTRESHLRGDEYRISVSESGRNRSRLSPRNTSMTRHAPPECPSEVTWASKRSSRVTWKQAMNRRPPQDWSNSRPDTFHRDDRVPFKLSEADESRKLDVCRLDECLSEPQSARGGVRDSAAPLTRWHLDKHVQRSGMASFHTDEFLHDHDTVEDWELMLVSEGKRSLLEQFNASKLQHSPEGGEEESSSVCPTATKTARDTLQSARNTPHTVAPLRRHAVQQDHAAEEEEEEEIIARFYADQHARRQEPQPHMGTDPTPLPSVPDVRYTQPNRQYDDNPHVGNQLAMASSSTIPQNIHDSHVKKEHARPMEDEPERTNWEHEGESTEKKQEPKLSTLEEFRQYVIQQKLQSHSKAHTRNAGENANLTHSPALTTNTEKRKQNENLNDISQSMGNTHMPLLKSNTLHNNHLISSTKHTLGINTTETSNPQQDKSFANARWQDRDVISHAEEAERSAVLAAAHRGATAIAAAEALSRREQQDRDVISHAEEAERSAVLAAVHRGVTAIAGAEALNRREQQDRDVISHAEEAERSAVLAAVHRGATAIAGAEALSRREQQDRDVISHAEEAERSAVLAAVHRGATAIAGAEALSRREQQDRDVISHAEEAERSAVLAAVHRGATAIAGAEALSRREQQDRDVISHAEEAERSAVLAAAHRGATAIAGAEALSRREQQDRDVISHAEEAERSAVLAAVHRGVTAIAGAEALNRREQQDRDVISHAEEAERSAVLAAVHRGATAIAGAEALSRREQQDRDVISHAEEAERTAVLAAVHRGATAIAGAEALSRREQQDRDVISHAEEAERSAVLAAAHRGATAIAGAEALSRREQQDRDVISHAEEAERSAVLEAAHRGATAIAGAEALSRREQQDRDVISHAEEAERSAVLAAAQSVHFVWGACGFYGGENVLGLREKRDSIASWPLRVGALDPKSVNSVEALAAVSPSGMSLDAGLGVSDEGSACATAVSRVNDAKLDGILLTGGCELTQLNVRSGVLLAEETASSLRVEAEETEVQSDMLGKVAVHPALRTGEVRATTIPHGEPLGDDSDDDIPIHPRYTFFGCLLSPFVCCMSRRQTQMSRIEDSLSNE</sequence>
<dbReference type="STRING" id="353153.Q4DGB3"/>
<dbReference type="Proteomes" id="UP000002296">
    <property type="component" value="Unassembled WGS sequence"/>
</dbReference>
<feature type="region of interest" description="Disordered" evidence="1">
    <location>
        <begin position="257"/>
        <end position="280"/>
    </location>
</feature>
<dbReference type="AlphaFoldDB" id="Q4DGB3"/>
<dbReference type="EMBL" id="AAHK01000515">
    <property type="protein sequence ID" value="EAN91560.1"/>
    <property type="molecule type" value="Genomic_DNA"/>
</dbReference>
<dbReference type="PaxDb" id="353153-Q4DGB3"/>
<protein>
    <submittedName>
        <fullName evidence="2">Uncharacterized protein</fullName>
    </submittedName>
</protein>
<evidence type="ECO:0000313" key="3">
    <source>
        <dbReference type="Proteomes" id="UP000002296"/>
    </source>
</evidence>
<evidence type="ECO:0000313" key="2">
    <source>
        <dbReference type="EMBL" id="EAN91560.1"/>
    </source>
</evidence>
<reference evidence="2 3" key="1">
    <citation type="journal article" date="2005" name="Science">
        <title>The genome sequence of Trypanosoma cruzi, etiologic agent of Chagas disease.</title>
        <authorList>
            <person name="El-Sayed N.M."/>
            <person name="Myler P.J."/>
            <person name="Bartholomeu D.C."/>
            <person name="Nilsson D."/>
            <person name="Aggarwal G."/>
            <person name="Tran A.N."/>
            <person name="Ghedin E."/>
            <person name="Worthey E.A."/>
            <person name="Delcher A.L."/>
            <person name="Blandin G."/>
            <person name="Westenberger S.J."/>
            <person name="Caler E."/>
            <person name="Cerqueira G.C."/>
            <person name="Branche C."/>
            <person name="Haas B."/>
            <person name="Anupama A."/>
            <person name="Arner E."/>
            <person name="Aslund L."/>
            <person name="Attipoe P."/>
            <person name="Bontempi E."/>
            <person name="Bringaud F."/>
            <person name="Burton P."/>
            <person name="Cadag E."/>
            <person name="Campbell D.A."/>
            <person name="Carrington M."/>
            <person name="Crabtree J."/>
            <person name="Darban H."/>
            <person name="da Silveira J.F."/>
            <person name="de Jong P."/>
            <person name="Edwards K."/>
            <person name="Englund P.T."/>
            <person name="Fazelina G."/>
            <person name="Feldblyum T."/>
            <person name="Ferella M."/>
            <person name="Frasch A.C."/>
            <person name="Gull K."/>
            <person name="Horn D."/>
            <person name="Hou L."/>
            <person name="Huang Y."/>
            <person name="Kindlund E."/>
            <person name="Klingbeil M."/>
            <person name="Kluge S."/>
            <person name="Koo H."/>
            <person name="Lacerda D."/>
            <person name="Levin M.J."/>
            <person name="Lorenzi H."/>
            <person name="Louie T."/>
            <person name="Machado C.R."/>
            <person name="McCulloch R."/>
            <person name="McKenna A."/>
            <person name="Mizuno Y."/>
            <person name="Mottram J.C."/>
            <person name="Nelson S."/>
            <person name="Ochaya S."/>
            <person name="Osoegawa K."/>
            <person name="Pai G."/>
            <person name="Parsons M."/>
            <person name="Pentony M."/>
            <person name="Pettersson U."/>
            <person name="Pop M."/>
            <person name="Ramirez J.L."/>
            <person name="Rinta J."/>
            <person name="Robertson L."/>
            <person name="Salzberg S.L."/>
            <person name="Sanchez D.O."/>
            <person name="Seyler A."/>
            <person name="Sharma R."/>
            <person name="Shetty J."/>
            <person name="Simpson A.J."/>
            <person name="Sisk E."/>
            <person name="Tammi M.T."/>
            <person name="Tarleton R."/>
            <person name="Teixeira S."/>
            <person name="Van Aken S."/>
            <person name="Vogt C."/>
            <person name="Ward P.N."/>
            <person name="Wickstead B."/>
            <person name="Wortman J."/>
            <person name="White O."/>
            <person name="Fraser C.M."/>
            <person name="Stuart K.D."/>
            <person name="Andersson B."/>
        </authorList>
    </citation>
    <scope>NUCLEOTIDE SEQUENCE [LARGE SCALE GENOMIC DNA]</scope>
    <source>
        <strain evidence="2 3">CL Brener</strain>
    </source>
</reference>
<evidence type="ECO:0000256" key="1">
    <source>
        <dbReference type="SAM" id="MobiDB-lite"/>
    </source>
</evidence>
<name>Q4DGB3_TRYCC</name>
<keyword evidence="3" id="KW-1185">Reference proteome</keyword>
<feature type="region of interest" description="Disordered" evidence="1">
    <location>
        <begin position="23"/>
        <end position="91"/>
    </location>
</feature>
<dbReference type="KEGG" id="tcr:511431.20"/>